<feature type="region of interest" description="Disordered" evidence="6">
    <location>
        <begin position="210"/>
        <end position="244"/>
    </location>
</feature>
<dbReference type="GO" id="GO:0008270">
    <property type="term" value="F:zinc ion binding"/>
    <property type="evidence" value="ECO:0007669"/>
    <property type="project" value="UniProtKB-KW"/>
</dbReference>
<dbReference type="AlphaFoldDB" id="A0A4D6MXZ9"/>
<keyword evidence="7" id="KW-0472">Membrane</keyword>
<dbReference type="Proteomes" id="UP000501690">
    <property type="component" value="Linkage Group LG9"/>
</dbReference>
<feature type="transmembrane region" description="Helical" evidence="7">
    <location>
        <begin position="104"/>
        <end position="124"/>
    </location>
</feature>
<keyword evidence="5" id="KW-0539">Nucleus</keyword>
<evidence type="ECO:0000256" key="1">
    <source>
        <dbReference type="ARBA" id="ARBA00004123"/>
    </source>
</evidence>
<dbReference type="InterPro" id="IPR040050">
    <property type="entry name" value="ZNF830-like"/>
</dbReference>
<organism evidence="8 9">
    <name type="scientific">Vigna unguiculata</name>
    <name type="common">Cowpea</name>
    <dbReference type="NCBI Taxonomy" id="3917"/>
    <lineage>
        <taxon>Eukaryota</taxon>
        <taxon>Viridiplantae</taxon>
        <taxon>Streptophyta</taxon>
        <taxon>Embryophyta</taxon>
        <taxon>Tracheophyta</taxon>
        <taxon>Spermatophyta</taxon>
        <taxon>Magnoliopsida</taxon>
        <taxon>eudicotyledons</taxon>
        <taxon>Gunneridae</taxon>
        <taxon>Pentapetalae</taxon>
        <taxon>rosids</taxon>
        <taxon>fabids</taxon>
        <taxon>Fabales</taxon>
        <taxon>Fabaceae</taxon>
        <taxon>Papilionoideae</taxon>
        <taxon>50 kb inversion clade</taxon>
        <taxon>NPAAA clade</taxon>
        <taxon>indigoferoid/millettioid clade</taxon>
        <taxon>Phaseoleae</taxon>
        <taxon>Vigna</taxon>
    </lineage>
</organism>
<dbReference type="GO" id="GO:0005681">
    <property type="term" value="C:spliceosomal complex"/>
    <property type="evidence" value="ECO:0007669"/>
    <property type="project" value="InterPro"/>
</dbReference>
<proteinExistence type="predicted"/>
<dbReference type="GO" id="GO:0003676">
    <property type="term" value="F:nucleic acid binding"/>
    <property type="evidence" value="ECO:0007669"/>
    <property type="project" value="InterPro"/>
</dbReference>
<evidence type="ECO:0000256" key="5">
    <source>
        <dbReference type="ARBA" id="ARBA00023242"/>
    </source>
</evidence>
<evidence type="ECO:0000313" key="9">
    <source>
        <dbReference type="Proteomes" id="UP000501690"/>
    </source>
</evidence>
<dbReference type="PANTHER" id="PTHR13278:SF0">
    <property type="entry name" value="ZINC FINGER PROTEIN 830"/>
    <property type="match status" value="1"/>
</dbReference>
<dbReference type="GO" id="GO:0033260">
    <property type="term" value="P:nuclear DNA replication"/>
    <property type="evidence" value="ECO:0007669"/>
    <property type="project" value="TreeGrafter"/>
</dbReference>
<dbReference type="GO" id="GO:0044773">
    <property type="term" value="P:mitotic DNA damage checkpoint signaling"/>
    <property type="evidence" value="ECO:0007669"/>
    <property type="project" value="TreeGrafter"/>
</dbReference>
<protein>
    <submittedName>
        <fullName evidence="8">Zinc finger protein</fullName>
    </submittedName>
</protein>
<feature type="transmembrane region" description="Helical" evidence="7">
    <location>
        <begin position="52"/>
        <end position="72"/>
    </location>
</feature>
<comment type="subcellular location">
    <subcellularLocation>
        <location evidence="1">Nucleus</location>
    </subcellularLocation>
</comment>
<keyword evidence="7" id="KW-1133">Transmembrane helix</keyword>
<reference evidence="8 9" key="1">
    <citation type="submission" date="2019-04" db="EMBL/GenBank/DDBJ databases">
        <title>An improved genome assembly and genetic linkage map for asparagus bean, Vigna unguiculata ssp. sesquipedialis.</title>
        <authorList>
            <person name="Xia Q."/>
            <person name="Zhang R."/>
            <person name="Dong Y."/>
        </authorList>
    </citation>
    <scope>NUCLEOTIDE SEQUENCE [LARGE SCALE GENOMIC DNA]</scope>
    <source>
        <tissue evidence="8">Leaf</tissue>
    </source>
</reference>
<evidence type="ECO:0000256" key="7">
    <source>
        <dbReference type="SAM" id="Phobius"/>
    </source>
</evidence>
<evidence type="ECO:0000256" key="3">
    <source>
        <dbReference type="ARBA" id="ARBA00022771"/>
    </source>
</evidence>
<evidence type="ECO:0000256" key="2">
    <source>
        <dbReference type="ARBA" id="ARBA00022723"/>
    </source>
</evidence>
<feature type="transmembrane region" description="Helical" evidence="7">
    <location>
        <begin position="78"/>
        <end position="97"/>
    </location>
</feature>
<evidence type="ECO:0000256" key="4">
    <source>
        <dbReference type="ARBA" id="ARBA00022833"/>
    </source>
</evidence>
<sequence>MIHHEETLDLGENDLNEYESILRPLKVCIFYARKLEIWSNFVMIHHEDLAHYFDVIGGNSIGGVIIAMLFILNWSSTNWLGLGIGFIGSASTAILHNDLKLSRGVYIFVLISLVLLLGVISALIVVVKPWIIGVAFLLILLLMVDEYKEFEKLIQEYLLEVDNRFEEEEIDAAEMIEEVESVEQKIFREKVQMLKKRRLDLNTANVAKRNKSSEVVAKDSTNEESSSDDESEENFAVDWRAQHL</sequence>
<keyword evidence="3" id="KW-0863">Zinc-finger</keyword>
<evidence type="ECO:0000256" key="6">
    <source>
        <dbReference type="SAM" id="MobiDB-lite"/>
    </source>
</evidence>
<dbReference type="PANTHER" id="PTHR13278">
    <property type="entry name" value="ZINC FINGER PROTEIN 830"/>
    <property type="match status" value="1"/>
</dbReference>
<keyword evidence="4" id="KW-0862">Zinc</keyword>
<keyword evidence="9" id="KW-1185">Reference proteome</keyword>
<feature type="compositionally biased region" description="Acidic residues" evidence="6">
    <location>
        <begin position="225"/>
        <end position="235"/>
    </location>
</feature>
<evidence type="ECO:0000313" key="8">
    <source>
        <dbReference type="EMBL" id="QCE06326.1"/>
    </source>
</evidence>
<keyword evidence="2" id="KW-0479">Metal-binding</keyword>
<dbReference type="GO" id="GO:0033314">
    <property type="term" value="P:mitotic DNA replication checkpoint signaling"/>
    <property type="evidence" value="ECO:0007669"/>
    <property type="project" value="TreeGrafter"/>
</dbReference>
<gene>
    <name evidence="8" type="ORF">DEO72_LG9g1338</name>
</gene>
<accession>A0A4D6MXZ9</accession>
<name>A0A4D6MXZ9_VIGUN</name>
<keyword evidence="7" id="KW-0812">Transmembrane</keyword>
<dbReference type="EMBL" id="CP039353">
    <property type="protein sequence ID" value="QCE06326.1"/>
    <property type="molecule type" value="Genomic_DNA"/>
</dbReference>